<reference evidence="2 3" key="1">
    <citation type="submission" date="2019-07" db="EMBL/GenBank/DDBJ databases">
        <title>Insights of Desulfuromonas acetexigens electromicrobiology.</title>
        <authorList>
            <person name="Katuri K."/>
            <person name="Sapireddy V."/>
            <person name="Shaw D.R."/>
            <person name="Saikaly P."/>
        </authorList>
    </citation>
    <scope>NUCLEOTIDE SEQUENCE [LARGE SCALE GENOMIC DNA]</scope>
    <source>
        <strain evidence="2 3">2873</strain>
    </source>
</reference>
<dbReference type="PANTHER" id="PTHR33371:SF4">
    <property type="entry name" value="INTERMEMBRANE PHOSPHOLIPID TRANSPORT SYSTEM BINDING PROTEIN MLAD"/>
    <property type="match status" value="1"/>
</dbReference>
<dbReference type="GO" id="GO:0005548">
    <property type="term" value="F:phospholipid transporter activity"/>
    <property type="evidence" value="ECO:0007669"/>
    <property type="project" value="TreeGrafter"/>
</dbReference>
<dbReference type="RefSeq" id="WP_092052823.1">
    <property type="nucleotide sequence ID" value="NZ_FOJJ01000001.1"/>
</dbReference>
<protein>
    <submittedName>
        <fullName evidence="2">MCE family protein</fullName>
    </submittedName>
</protein>
<dbReference type="PANTHER" id="PTHR33371">
    <property type="entry name" value="INTERMEMBRANE PHOSPHOLIPID TRANSPORT SYSTEM BINDING PROTEIN MLAD-RELATED"/>
    <property type="match status" value="1"/>
</dbReference>
<keyword evidence="3" id="KW-1185">Reference proteome</keyword>
<dbReference type="AlphaFoldDB" id="A0A550JL43"/>
<accession>A0A550JL43</accession>
<feature type="domain" description="Mce/MlaD" evidence="1">
    <location>
        <begin position="37"/>
        <end position="111"/>
    </location>
</feature>
<dbReference type="EMBL" id="VJVV01000001">
    <property type="protein sequence ID" value="TRO83922.1"/>
    <property type="molecule type" value="Genomic_DNA"/>
</dbReference>
<dbReference type="InterPro" id="IPR003399">
    <property type="entry name" value="Mce/MlaD"/>
</dbReference>
<dbReference type="OrthoDB" id="9769132at2"/>
<dbReference type="Proteomes" id="UP000317155">
    <property type="component" value="Unassembled WGS sequence"/>
</dbReference>
<comment type="caution">
    <text evidence="2">The sequence shown here is derived from an EMBL/GenBank/DDBJ whole genome shotgun (WGS) entry which is preliminary data.</text>
</comment>
<dbReference type="InterPro" id="IPR052336">
    <property type="entry name" value="MlaD_Phospholipid_Transporter"/>
</dbReference>
<evidence type="ECO:0000313" key="3">
    <source>
        <dbReference type="Proteomes" id="UP000317155"/>
    </source>
</evidence>
<organism evidence="2 3">
    <name type="scientific">Trichloromonas acetexigens</name>
    <dbReference type="NCBI Taxonomy" id="38815"/>
    <lineage>
        <taxon>Bacteria</taxon>
        <taxon>Pseudomonadati</taxon>
        <taxon>Thermodesulfobacteriota</taxon>
        <taxon>Desulfuromonadia</taxon>
        <taxon>Desulfuromonadales</taxon>
        <taxon>Trichloromonadaceae</taxon>
        <taxon>Trichloromonas</taxon>
    </lineage>
</organism>
<dbReference type="GO" id="GO:0005543">
    <property type="term" value="F:phospholipid binding"/>
    <property type="evidence" value="ECO:0007669"/>
    <property type="project" value="TreeGrafter"/>
</dbReference>
<name>A0A550JL43_9BACT</name>
<evidence type="ECO:0000259" key="1">
    <source>
        <dbReference type="Pfam" id="PF02470"/>
    </source>
</evidence>
<gene>
    <name evidence="2" type="ORF">FL622_01710</name>
</gene>
<evidence type="ECO:0000313" key="2">
    <source>
        <dbReference type="EMBL" id="TRO83922.1"/>
    </source>
</evidence>
<sequence length="362" mass="39094">MAMSTEKRVGIFFLLTLCVLAVMIELAEDWRPFSKSKDYHTFFRTAVGLKLGDPVRMAGVEVGKIQTIAIVDSRVRIDFQVSETTEIREDSIAEIRQTNLLGGQFLGLEFGSPDRPLLPSGSALPSVERANIDQLITSFDRNQERVFGEIGALVGDSRDSIVNASTRLENILLKIDEGSGSLGRLVNHPGLYDDFNGVLSELKTLLAGLRNGEGTLGRLMTDPTLHDDAVRVVADLRDIADGLKNGEGTLGRLLTDDQLYDRANEAVAQLGEVATKANNGTGSLGKLVNDEALYNEVLASVERINSIAAKIDRGEGSLGRLVNEDSLYRDAVTTLRKVEKAMDGMSDAGPVSALGTVVGTLF</sequence>
<dbReference type="Pfam" id="PF02470">
    <property type="entry name" value="MlaD"/>
    <property type="match status" value="1"/>
</dbReference>
<proteinExistence type="predicted"/>